<dbReference type="Proteomes" id="UP001196413">
    <property type="component" value="Unassembled WGS sequence"/>
</dbReference>
<dbReference type="SUPFAM" id="SSF52540">
    <property type="entry name" value="P-loop containing nucleoside triphosphate hydrolases"/>
    <property type="match status" value="1"/>
</dbReference>
<feature type="domain" description="ABC transporter" evidence="3">
    <location>
        <begin position="2"/>
        <end position="108"/>
    </location>
</feature>
<comment type="caution">
    <text evidence="4">The sequence shown here is derived from an EMBL/GenBank/DDBJ whole genome shotgun (WGS) entry which is preliminary data.</text>
</comment>
<dbReference type="EMBL" id="JAHQIW010007325">
    <property type="protein sequence ID" value="KAJ1373675.1"/>
    <property type="molecule type" value="Genomic_DNA"/>
</dbReference>
<dbReference type="AlphaFoldDB" id="A0AAD5RC54"/>
<name>A0AAD5RC54_PARTN</name>
<evidence type="ECO:0000256" key="2">
    <source>
        <dbReference type="ARBA" id="ARBA00022840"/>
    </source>
</evidence>
<organism evidence="4 5">
    <name type="scientific">Parelaphostrongylus tenuis</name>
    <name type="common">Meningeal worm</name>
    <dbReference type="NCBI Taxonomy" id="148309"/>
    <lineage>
        <taxon>Eukaryota</taxon>
        <taxon>Metazoa</taxon>
        <taxon>Ecdysozoa</taxon>
        <taxon>Nematoda</taxon>
        <taxon>Chromadorea</taxon>
        <taxon>Rhabditida</taxon>
        <taxon>Rhabditina</taxon>
        <taxon>Rhabditomorpha</taxon>
        <taxon>Strongyloidea</taxon>
        <taxon>Metastrongylidae</taxon>
        <taxon>Parelaphostrongylus</taxon>
    </lineage>
</organism>
<dbReference type="PANTHER" id="PTHR24223:SF415">
    <property type="entry name" value="FI20190P1"/>
    <property type="match status" value="1"/>
</dbReference>
<evidence type="ECO:0000313" key="4">
    <source>
        <dbReference type="EMBL" id="KAJ1373675.1"/>
    </source>
</evidence>
<proteinExistence type="predicted"/>
<dbReference type="InterPro" id="IPR003439">
    <property type="entry name" value="ABC_transporter-like_ATP-bd"/>
</dbReference>
<dbReference type="GO" id="GO:0016887">
    <property type="term" value="F:ATP hydrolysis activity"/>
    <property type="evidence" value="ECO:0007669"/>
    <property type="project" value="InterPro"/>
</dbReference>
<keyword evidence="1" id="KW-0547">Nucleotide-binding</keyword>
<dbReference type="GO" id="GO:0005524">
    <property type="term" value="F:ATP binding"/>
    <property type="evidence" value="ECO:0007669"/>
    <property type="project" value="UniProtKB-KW"/>
</dbReference>
<protein>
    <submittedName>
        <fullName evidence="4">Multidrug resistance-associated protein 4</fullName>
    </submittedName>
</protein>
<evidence type="ECO:0000313" key="5">
    <source>
        <dbReference type="Proteomes" id="UP001196413"/>
    </source>
</evidence>
<dbReference type="GO" id="GO:0016020">
    <property type="term" value="C:membrane"/>
    <property type="evidence" value="ECO:0007669"/>
    <property type="project" value="TreeGrafter"/>
</dbReference>
<reference evidence="4" key="1">
    <citation type="submission" date="2021-06" db="EMBL/GenBank/DDBJ databases">
        <title>Parelaphostrongylus tenuis whole genome reference sequence.</title>
        <authorList>
            <person name="Garwood T.J."/>
            <person name="Larsen P.A."/>
            <person name="Fountain-Jones N.M."/>
            <person name="Garbe J.R."/>
            <person name="Macchietto M.G."/>
            <person name="Kania S.A."/>
            <person name="Gerhold R.W."/>
            <person name="Richards J.E."/>
            <person name="Wolf T.M."/>
        </authorList>
    </citation>
    <scope>NUCLEOTIDE SEQUENCE</scope>
    <source>
        <strain evidence="4">MNPRO001-30</strain>
        <tissue evidence="4">Meninges</tissue>
    </source>
</reference>
<evidence type="ECO:0000256" key="1">
    <source>
        <dbReference type="ARBA" id="ARBA00022741"/>
    </source>
</evidence>
<keyword evidence="2" id="KW-0067">ATP-binding</keyword>
<dbReference type="GO" id="GO:0042626">
    <property type="term" value="F:ATPase-coupled transmembrane transporter activity"/>
    <property type="evidence" value="ECO:0007669"/>
    <property type="project" value="TreeGrafter"/>
</dbReference>
<sequence length="146" mass="16443">MIEPVEGRIEIDGVDIANIGLHDLRGHITIIPQDPLQLDPFRRHTDEEIWNALEMANLKAFALAQTAQLEHEITEGGENISVGQRQLVCLARALLRKTRVLVLDEATAAVDLNTDALIQRTIRKEFANSTIITIAHRLNTIMDYDR</sequence>
<gene>
    <name evidence="4" type="primary">MRP-4_4</name>
    <name evidence="4" type="ORF">KIN20_036146</name>
</gene>
<dbReference type="InterPro" id="IPR027417">
    <property type="entry name" value="P-loop_NTPase"/>
</dbReference>
<dbReference type="InterPro" id="IPR050173">
    <property type="entry name" value="ABC_transporter_C-like"/>
</dbReference>
<dbReference type="Pfam" id="PF00005">
    <property type="entry name" value="ABC_tran"/>
    <property type="match status" value="1"/>
</dbReference>
<accession>A0AAD5RC54</accession>
<keyword evidence="5" id="KW-1185">Reference proteome</keyword>
<dbReference type="Gene3D" id="3.40.50.300">
    <property type="entry name" value="P-loop containing nucleotide triphosphate hydrolases"/>
    <property type="match status" value="1"/>
</dbReference>
<dbReference type="PANTHER" id="PTHR24223">
    <property type="entry name" value="ATP-BINDING CASSETTE SUB-FAMILY C"/>
    <property type="match status" value="1"/>
</dbReference>
<evidence type="ECO:0000259" key="3">
    <source>
        <dbReference type="Pfam" id="PF00005"/>
    </source>
</evidence>